<gene>
    <name evidence="1" type="ORF">F7D57_07475</name>
</gene>
<dbReference type="InterPro" id="IPR024269">
    <property type="entry name" value="DUF3791"/>
</dbReference>
<dbReference type="Pfam" id="PF12668">
    <property type="entry name" value="DUF3791"/>
    <property type="match status" value="1"/>
</dbReference>
<evidence type="ECO:0000313" key="1">
    <source>
        <dbReference type="EMBL" id="MQO09555.1"/>
    </source>
</evidence>
<comment type="caution">
    <text evidence="1">The sequence shown here is derived from an EMBL/GenBank/DDBJ whole genome shotgun (WGS) entry which is preliminary data.</text>
</comment>
<evidence type="ECO:0000313" key="2">
    <source>
        <dbReference type="Proteomes" id="UP000405805"/>
    </source>
</evidence>
<dbReference type="EMBL" id="VZBP01000084">
    <property type="protein sequence ID" value="MQO09555.1"/>
    <property type="molecule type" value="Genomic_DNA"/>
</dbReference>
<sequence length="79" mass="9318">MMKATIFVTVAACWFAEDKKITKQKAFNFLQKNQGIRFLEENWEIEQTLPREQIIEDLTCICNNHIAKAKKKERRVMAS</sequence>
<name>A0AA90VG91_9BACT</name>
<dbReference type="AlphaFoldDB" id="A0AA90VG91"/>
<reference evidence="2" key="1">
    <citation type="submission" date="2019-09" db="EMBL/GenBank/DDBJ databases">
        <title>Distinct polysaccharide growth profiles of human intestinal Prevotella copri isolates.</title>
        <authorList>
            <person name="Fehlner-Peach H."/>
            <person name="Magnabosco C."/>
            <person name="Raghavan V."/>
            <person name="Scher J.U."/>
            <person name="Tett A."/>
            <person name="Cox L.M."/>
            <person name="Gottsegen C."/>
            <person name="Watters A."/>
            <person name="Wiltshire- Gordon J.D."/>
            <person name="Segata N."/>
            <person name="Bonneau R."/>
            <person name="Littman D.R."/>
        </authorList>
    </citation>
    <scope>NUCLEOTIDE SEQUENCE [LARGE SCALE GENOMIC DNA]</scope>
    <source>
        <strain evidence="2">iA624</strain>
    </source>
</reference>
<proteinExistence type="predicted"/>
<protein>
    <submittedName>
        <fullName evidence="1">DUF3791 domain-containing protein</fullName>
    </submittedName>
</protein>
<dbReference type="Proteomes" id="UP000405805">
    <property type="component" value="Unassembled WGS sequence"/>
</dbReference>
<accession>A0AA90VG91</accession>
<organism evidence="1 2">
    <name type="scientific">Segatella copri</name>
    <dbReference type="NCBI Taxonomy" id="165179"/>
    <lineage>
        <taxon>Bacteria</taxon>
        <taxon>Pseudomonadati</taxon>
        <taxon>Bacteroidota</taxon>
        <taxon>Bacteroidia</taxon>
        <taxon>Bacteroidales</taxon>
        <taxon>Prevotellaceae</taxon>
        <taxon>Segatella</taxon>
    </lineage>
</organism>